<dbReference type="Proteomes" id="UP000615026">
    <property type="component" value="Unassembled WGS sequence"/>
</dbReference>
<dbReference type="Gene3D" id="2.30.31.10">
    <property type="entry name" value="Transcriptional Coactivator Pc4, Chain A"/>
    <property type="match status" value="1"/>
</dbReference>
<dbReference type="GO" id="GO:0003677">
    <property type="term" value="F:DNA binding"/>
    <property type="evidence" value="ECO:0007669"/>
    <property type="project" value="InterPro"/>
</dbReference>
<dbReference type="Pfam" id="PF08848">
    <property type="entry name" value="DUF1818"/>
    <property type="match status" value="1"/>
</dbReference>
<keyword evidence="2" id="KW-1185">Reference proteome</keyword>
<organism evidence="1 2">
    <name type="scientific">Leptolyngbya cf. ectocarpi LEGE 11479</name>
    <dbReference type="NCBI Taxonomy" id="1828722"/>
    <lineage>
        <taxon>Bacteria</taxon>
        <taxon>Bacillati</taxon>
        <taxon>Cyanobacteriota</taxon>
        <taxon>Cyanophyceae</taxon>
        <taxon>Leptolyngbyales</taxon>
        <taxon>Leptolyngbyaceae</taxon>
        <taxon>Leptolyngbya group</taxon>
        <taxon>Leptolyngbya</taxon>
    </lineage>
</organism>
<evidence type="ECO:0000313" key="1">
    <source>
        <dbReference type="EMBL" id="MBE9068459.1"/>
    </source>
</evidence>
<name>A0A928ZVZ7_LEPEC</name>
<dbReference type="EMBL" id="JADEXP010000171">
    <property type="protein sequence ID" value="MBE9068459.1"/>
    <property type="molecule type" value="Genomic_DNA"/>
</dbReference>
<dbReference type="SUPFAM" id="SSF54447">
    <property type="entry name" value="ssDNA-binding transcriptional regulator domain"/>
    <property type="match status" value="1"/>
</dbReference>
<dbReference type="InterPro" id="IPR014947">
    <property type="entry name" value="DUF1818"/>
</dbReference>
<dbReference type="GO" id="GO:0006355">
    <property type="term" value="P:regulation of DNA-templated transcription"/>
    <property type="evidence" value="ECO:0007669"/>
    <property type="project" value="InterPro"/>
</dbReference>
<comment type="caution">
    <text evidence="1">The sequence shown here is derived from an EMBL/GenBank/DDBJ whole genome shotgun (WGS) entry which is preliminary data.</text>
</comment>
<gene>
    <name evidence="1" type="ORF">IQ260_17550</name>
</gene>
<proteinExistence type="predicted"/>
<dbReference type="RefSeq" id="WP_193994405.1">
    <property type="nucleotide sequence ID" value="NZ_JADEXP010000171.1"/>
</dbReference>
<reference evidence="1" key="1">
    <citation type="submission" date="2020-10" db="EMBL/GenBank/DDBJ databases">
        <authorList>
            <person name="Castelo-Branco R."/>
            <person name="Eusebio N."/>
            <person name="Adriana R."/>
            <person name="Vieira A."/>
            <person name="Brugerolle De Fraissinette N."/>
            <person name="Rezende De Castro R."/>
            <person name="Schneider M.P."/>
            <person name="Vasconcelos V."/>
            <person name="Leao P.N."/>
        </authorList>
    </citation>
    <scope>NUCLEOTIDE SEQUENCE</scope>
    <source>
        <strain evidence="1">LEGE 11479</strain>
    </source>
</reference>
<protein>
    <submittedName>
        <fullName evidence="1">DUF1818 family protein</fullName>
    </submittedName>
</protein>
<sequence>MTALLKEGSGWRLGWDQDRTPFQALVGGESWAIELTQEEFETLGHLAKQLAATMTAMASELMPDERITLEQETQQLWMEADGFHHSYSLRFIVLTGRGAEGTWPTAVVPDLLNGLDSISVF</sequence>
<evidence type="ECO:0000313" key="2">
    <source>
        <dbReference type="Proteomes" id="UP000615026"/>
    </source>
</evidence>
<dbReference type="AlphaFoldDB" id="A0A928ZVZ7"/>
<dbReference type="InterPro" id="IPR009044">
    <property type="entry name" value="ssDNA-bd_transcriptional_reg"/>
</dbReference>
<accession>A0A928ZVZ7</accession>